<gene>
    <name evidence="2" type="ORF">BXYJ_LOCUS2909</name>
</gene>
<evidence type="ECO:0000259" key="1">
    <source>
        <dbReference type="Pfam" id="PF00078"/>
    </source>
</evidence>
<dbReference type="AlphaFoldDB" id="A0A1I7SHK0"/>
<dbReference type="InterPro" id="IPR000477">
    <property type="entry name" value="RT_dom"/>
</dbReference>
<evidence type="ECO:0000313" key="4">
    <source>
        <dbReference type="Proteomes" id="UP000659654"/>
    </source>
</evidence>
<keyword evidence="4" id="KW-1185">Reference proteome</keyword>
<dbReference type="Proteomes" id="UP000582659">
    <property type="component" value="Unassembled WGS sequence"/>
</dbReference>
<accession>A0A1I7SHK0</accession>
<dbReference type="PANTHER" id="PTHR47027">
    <property type="entry name" value="REVERSE TRANSCRIPTASE DOMAIN-CONTAINING PROTEIN"/>
    <property type="match status" value="1"/>
</dbReference>
<evidence type="ECO:0000313" key="3">
    <source>
        <dbReference type="Proteomes" id="UP000095284"/>
    </source>
</evidence>
<dbReference type="eggNOG" id="KOG1075">
    <property type="taxonomic scope" value="Eukaryota"/>
</dbReference>
<sequence length="100" mass="11546">MTINLLIEKCREWDLPLHMVFIDFKKAFDSIKFVCIWRALEECGVDECTVRMIQQLYAAGRSYLCLGSSQVEFEVQRGVRQGDSLSPSRLYCLFLLCNGV</sequence>
<feature type="domain" description="Reverse transcriptase" evidence="1">
    <location>
        <begin position="17"/>
        <end position="88"/>
    </location>
</feature>
<name>A0A1I7SHK0_BURXY</name>
<dbReference type="PANTHER" id="PTHR47027:SF20">
    <property type="entry name" value="REVERSE TRANSCRIPTASE-LIKE PROTEIN WITH RNA-DIRECTED DNA POLYMERASE DOMAIN"/>
    <property type="match status" value="1"/>
</dbReference>
<reference evidence="2" key="2">
    <citation type="submission" date="2020-09" db="EMBL/GenBank/DDBJ databases">
        <authorList>
            <person name="Kikuchi T."/>
        </authorList>
    </citation>
    <scope>NUCLEOTIDE SEQUENCE</scope>
    <source>
        <strain evidence="2">Ka4C1</strain>
    </source>
</reference>
<dbReference type="Proteomes" id="UP000095284">
    <property type="component" value="Unplaced"/>
</dbReference>
<organism evidence="3 5">
    <name type="scientific">Bursaphelenchus xylophilus</name>
    <name type="common">Pinewood nematode worm</name>
    <name type="synonym">Aphelenchoides xylophilus</name>
    <dbReference type="NCBI Taxonomy" id="6326"/>
    <lineage>
        <taxon>Eukaryota</taxon>
        <taxon>Metazoa</taxon>
        <taxon>Ecdysozoa</taxon>
        <taxon>Nematoda</taxon>
        <taxon>Chromadorea</taxon>
        <taxon>Rhabditida</taxon>
        <taxon>Tylenchina</taxon>
        <taxon>Tylenchomorpha</taxon>
        <taxon>Aphelenchoidea</taxon>
        <taxon>Aphelenchoididae</taxon>
        <taxon>Bursaphelenchus</taxon>
    </lineage>
</organism>
<protein>
    <submittedName>
        <fullName evidence="2">(pine wood nematode) hypothetical protein</fullName>
    </submittedName>
    <submittedName>
        <fullName evidence="5">Reverse transcriptase domain-containing protein</fullName>
    </submittedName>
</protein>
<reference evidence="5" key="1">
    <citation type="submission" date="2016-11" db="UniProtKB">
        <authorList>
            <consortium name="WormBaseParasite"/>
        </authorList>
    </citation>
    <scope>IDENTIFICATION</scope>
</reference>
<proteinExistence type="predicted"/>
<dbReference type="OrthoDB" id="410104at2759"/>
<dbReference type="WBParaSite" id="BXY_1251700.1">
    <property type="protein sequence ID" value="BXY_1251700.1"/>
    <property type="gene ID" value="BXY_1251700"/>
</dbReference>
<evidence type="ECO:0000313" key="5">
    <source>
        <dbReference type="WBParaSite" id="BXY_1251700.1"/>
    </source>
</evidence>
<dbReference type="Pfam" id="PF00078">
    <property type="entry name" value="RVT_1"/>
    <property type="match status" value="1"/>
</dbReference>
<dbReference type="EMBL" id="CAJFCV020000002">
    <property type="protein sequence ID" value="CAG9092091.1"/>
    <property type="molecule type" value="Genomic_DNA"/>
</dbReference>
<evidence type="ECO:0000313" key="2">
    <source>
        <dbReference type="EMBL" id="CAD5213238.1"/>
    </source>
</evidence>
<dbReference type="EMBL" id="CAJFDI010000002">
    <property type="protein sequence ID" value="CAD5213238.1"/>
    <property type="molecule type" value="Genomic_DNA"/>
</dbReference>
<dbReference type="Proteomes" id="UP000659654">
    <property type="component" value="Unassembled WGS sequence"/>
</dbReference>